<dbReference type="InterPro" id="IPR029046">
    <property type="entry name" value="LolA/LolB/LppX"/>
</dbReference>
<dbReference type="EMBL" id="JACHWU010000003">
    <property type="protein sequence ID" value="MBB3052264.1"/>
    <property type="molecule type" value="Genomic_DNA"/>
</dbReference>
<protein>
    <recommendedName>
        <fullName evidence="5">Lipoprotein</fullName>
    </recommendedName>
</protein>
<reference evidence="3 4" key="1">
    <citation type="submission" date="2020-08" db="EMBL/GenBank/DDBJ databases">
        <title>Genomic Encyclopedia of Type Strains, Phase III (KMG-III): the genomes of soil and plant-associated and newly described type strains.</title>
        <authorList>
            <person name="Whitman W."/>
        </authorList>
    </citation>
    <scope>NUCLEOTIDE SEQUENCE [LARGE SCALE GENOMIC DNA]</scope>
    <source>
        <strain evidence="3 4">CECT 8577</strain>
    </source>
</reference>
<feature type="region of interest" description="Disordered" evidence="1">
    <location>
        <begin position="257"/>
        <end position="280"/>
    </location>
</feature>
<name>A0A839S4I3_9PSEU</name>
<sequence>MRKTTLVAGAAALVLTLSACGGGDDSAAGGGSGEGNGGNGAAVGNLFKDAGALADAASQSTSAKKSAKFDMTMAFGGQEMTATGEGEFGDEPKISMKMSMPGGGQQLETRMIGQTVYVNMGGSWMKSSMDELGQGGMQSAEMNDPTKLLEFAQKAGEITDSEETTLNGEPTTHYTIDLDFQKLAAEAGQLTGTDGKMFEGIDAKVPMEVWLNSDELPVKLTMDMSEMMKQAAEKAGGNASQMAQGGMTMEMTYSDWGTPVTVEEPPADQVQEMPTGGMPN</sequence>
<feature type="signal peptide" evidence="2">
    <location>
        <begin position="1"/>
        <end position="21"/>
    </location>
</feature>
<evidence type="ECO:0000313" key="3">
    <source>
        <dbReference type="EMBL" id="MBB3052264.1"/>
    </source>
</evidence>
<keyword evidence="2" id="KW-0732">Signal</keyword>
<dbReference type="Gene3D" id="2.50.20.20">
    <property type="match status" value="1"/>
</dbReference>
<dbReference type="Proteomes" id="UP000550714">
    <property type="component" value="Unassembled WGS sequence"/>
</dbReference>
<keyword evidence="4" id="KW-1185">Reference proteome</keyword>
<dbReference type="AlphaFoldDB" id="A0A839S4I3"/>
<gene>
    <name evidence="3" type="ORF">FHS23_003293</name>
</gene>
<accession>A0A839S4I3</accession>
<evidence type="ECO:0008006" key="5">
    <source>
        <dbReference type="Google" id="ProtNLM"/>
    </source>
</evidence>
<dbReference type="RefSeq" id="WP_183655892.1">
    <property type="nucleotide sequence ID" value="NZ_JACHWU010000003.1"/>
</dbReference>
<dbReference type="PROSITE" id="PS51257">
    <property type="entry name" value="PROKAR_LIPOPROTEIN"/>
    <property type="match status" value="1"/>
</dbReference>
<feature type="chain" id="PRO_5039085979" description="Lipoprotein" evidence="2">
    <location>
        <begin position="22"/>
        <end position="280"/>
    </location>
</feature>
<evidence type="ECO:0000313" key="4">
    <source>
        <dbReference type="Proteomes" id="UP000550714"/>
    </source>
</evidence>
<evidence type="ECO:0000256" key="1">
    <source>
        <dbReference type="SAM" id="MobiDB-lite"/>
    </source>
</evidence>
<proteinExistence type="predicted"/>
<dbReference type="SUPFAM" id="SSF89392">
    <property type="entry name" value="Prokaryotic lipoproteins and lipoprotein localization factors"/>
    <property type="match status" value="1"/>
</dbReference>
<comment type="caution">
    <text evidence="3">The sequence shown here is derived from an EMBL/GenBank/DDBJ whole genome shotgun (WGS) entry which is preliminary data.</text>
</comment>
<evidence type="ECO:0000256" key="2">
    <source>
        <dbReference type="SAM" id="SignalP"/>
    </source>
</evidence>
<organism evidence="3 4">
    <name type="scientific">Prauserella isguenensis</name>
    <dbReference type="NCBI Taxonomy" id="1470180"/>
    <lineage>
        <taxon>Bacteria</taxon>
        <taxon>Bacillati</taxon>
        <taxon>Actinomycetota</taxon>
        <taxon>Actinomycetes</taxon>
        <taxon>Pseudonocardiales</taxon>
        <taxon>Pseudonocardiaceae</taxon>
        <taxon>Prauserella</taxon>
    </lineage>
</organism>